<dbReference type="PROSITE" id="PS50088">
    <property type="entry name" value="ANK_REPEAT"/>
    <property type="match status" value="3"/>
</dbReference>
<dbReference type="InterPro" id="IPR002110">
    <property type="entry name" value="Ankyrin_rpt"/>
</dbReference>
<dbReference type="Gene3D" id="1.25.40.20">
    <property type="entry name" value="Ankyrin repeat-containing domain"/>
    <property type="match status" value="2"/>
</dbReference>
<keyword evidence="5" id="KW-1185">Reference proteome</keyword>
<reference evidence="4" key="1">
    <citation type="journal article" date="2023" name="Mol. Phylogenet. Evol.">
        <title>Genome-scale phylogeny and comparative genomics of the fungal order Sordariales.</title>
        <authorList>
            <person name="Hensen N."/>
            <person name="Bonometti L."/>
            <person name="Westerberg I."/>
            <person name="Brannstrom I.O."/>
            <person name="Guillou S."/>
            <person name="Cros-Aarteil S."/>
            <person name="Calhoun S."/>
            <person name="Haridas S."/>
            <person name="Kuo A."/>
            <person name="Mondo S."/>
            <person name="Pangilinan J."/>
            <person name="Riley R."/>
            <person name="LaButti K."/>
            <person name="Andreopoulos B."/>
            <person name="Lipzen A."/>
            <person name="Chen C."/>
            <person name="Yan M."/>
            <person name="Daum C."/>
            <person name="Ng V."/>
            <person name="Clum A."/>
            <person name="Steindorff A."/>
            <person name="Ohm R.A."/>
            <person name="Martin F."/>
            <person name="Silar P."/>
            <person name="Natvig D.O."/>
            <person name="Lalanne C."/>
            <person name="Gautier V."/>
            <person name="Ament-Velasquez S.L."/>
            <person name="Kruys A."/>
            <person name="Hutchinson M.I."/>
            <person name="Powell A.J."/>
            <person name="Barry K."/>
            <person name="Miller A.N."/>
            <person name="Grigoriev I.V."/>
            <person name="Debuchy R."/>
            <person name="Gladieux P."/>
            <person name="Hiltunen Thoren M."/>
            <person name="Johannesson H."/>
        </authorList>
    </citation>
    <scope>NUCLEOTIDE SEQUENCE</scope>
    <source>
        <strain evidence="4">CBS 103.79</strain>
    </source>
</reference>
<dbReference type="PANTHER" id="PTHR24171:SF8">
    <property type="entry name" value="BRCA1-ASSOCIATED RING DOMAIN PROTEIN 1"/>
    <property type="match status" value="1"/>
</dbReference>
<comment type="caution">
    <text evidence="4">The sequence shown here is derived from an EMBL/GenBank/DDBJ whole genome shotgun (WGS) entry which is preliminary data.</text>
</comment>
<dbReference type="Pfam" id="PF12796">
    <property type="entry name" value="Ank_2"/>
    <property type="match status" value="2"/>
</dbReference>
<dbReference type="InterPro" id="IPR036770">
    <property type="entry name" value="Ankyrin_rpt-contain_sf"/>
</dbReference>
<proteinExistence type="predicted"/>
<feature type="repeat" description="ANK" evidence="3">
    <location>
        <begin position="97"/>
        <end position="129"/>
    </location>
</feature>
<evidence type="ECO:0000256" key="3">
    <source>
        <dbReference type="PROSITE-ProRule" id="PRU00023"/>
    </source>
</evidence>
<dbReference type="PRINTS" id="PR01415">
    <property type="entry name" value="ANKYRIN"/>
</dbReference>
<evidence type="ECO:0000256" key="1">
    <source>
        <dbReference type="ARBA" id="ARBA00022737"/>
    </source>
</evidence>
<dbReference type="PROSITE" id="PS50297">
    <property type="entry name" value="ANK_REP_REGION"/>
    <property type="match status" value="2"/>
</dbReference>
<protein>
    <submittedName>
        <fullName evidence="4">Ankyrin repeat-containing domain protein</fullName>
    </submittedName>
</protein>
<accession>A0AAN6MCN6</accession>
<feature type="repeat" description="ANK" evidence="3">
    <location>
        <begin position="130"/>
        <end position="162"/>
    </location>
</feature>
<name>A0AAN6MCN6_9PEZI</name>
<evidence type="ECO:0000313" key="5">
    <source>
        <dbReference type="Proteomes" id="UP001303889"/>
    </source>
</evidence>
<sequence>QDKDGWTPLHAAALKQHDGISGLLLDKLENGREVVAQMMRRLEDGRNRDLLDEMADKKSVGNSVVSGLRSAVNSGHGERVLALLAAGADIDAEDSVGGGTALTLATWLCREDLVHVLLENGADVNRPDRSGRTALQYAAVDGYHDLVELLVEHGAHLNAKIHGWTALLLAAKNWKESSKL</sequence>
<dbReference type="GO" id="GO:0085020">
    <property type="term" value="P:protein K6-linked ubiquitination"/>
    <property type="evidence" value="ECO:0007669"/>
    <property type="project" value="TreeGrafter"/>
</dbReference>
<evidence type="ECO:0000256" key="2">
    <source>
        <dbReference type="ARBA" id="ARBA00023043"/>
    </source>
</evidence>
<dbReference type="Proteomes" id="UP001303889">
    <property type="component" value="Unassembled WGS sequence"/>
</dbReference>
<dbReference type="AlphaFoldDB" id="A0AAN6MCN6"/>
<dbReference type="Pfam" id="PF00023">
    <property type="entry name" value="Ank"/>
    <property type="match status" value="1"/>
</dbReference>
<gene>
    <name evidence="4" type="ORF">C8A05DRAFT_19428</name>
</gene>
<feature type="non-terminal residue" evidence="4">
    <location>
        <position position="1"/>
    </location>
</feature>
<dbReference type="EMBL" id="MU856045">
    <property type="protein sequence ID" value="KAK3897897.1"/>
    <property type="molecule type" value="Genomic_DNA"/>
</dbReference>
<evidence type="ECO:0000313" key="4">
    <source>
        <dbReference type="EMBL" id="KAK3897897.1"/>
    </source>
</evidence>
<feature type="repeat" description="ANK" evidence="3">
    <location>
        <begin position="63"/>
        <end position="95"/>
    </location>
</feature>
<dbReference type="GO" id="GO:0004842">
    <property type="term" value="F:ubiquitin-protein transferase activity"/>
    <property type="evidence" value="ECO:0007669"/>
    <property type="project" value="TreeGrafter"/>
</dbReference>
<reference evidence="4" key="2">
    <citation type="submission" date="2023-05" db="EMBL/GenBank/DDBJ databases">
        <authorList>
            <consortium name="Lawrence Berkeley National Laboratory"/>
            <person name="Steindorff A."/>
            <person name="Hensen N."/>
            <person name="Bonometti L."/>
            <person name="Westerberg I."/>
            <person name="Brannstrom I.O."/>
            <person name="Guillou S."/>
            <person name="Cros-Aarteil S."/>
            <person name="Calhoun S."/>
            <person name="Haridas S."/>
            <person name="Kuo A."/>
            <person name="Mondo S."/>
            <person name="Pangilinan J."/>
            <person name="Riley R."/>
            <person name="Labutti K."/>
            <person name="Andreopoulos B."/>
            <person name="Lipzen A."/>
            <person name="Chen C."/>
            <person name="Yanf M."/>
            <person name="Daum C."/>
            <person name="Ng V."/>
            <person name="Clum A."/>
            <person name="Ohm R."/>
            <person name="Martin F."/>
            <person name="Silar P."/>
            <person name="Natvig D."/>
            <person name="Lalanne C."/>
            <person name="Gautier V."/>
            <person name="Ament-Velasquez S.L."/>
            <person name="Kruys A."/>
            <person name="Hutchinson M.I."/>
            <person name="Powell A.J."/>
            <person name="Barry K."/>
            <person name="Miller A.N."/>
            <person name="Grigoriev I.V."/>
            <person name="Debuchy R."/>
            <person name="Gladieux P."/>
            <person name="Thoren M.H."/>
            <person name="Johannesson H."/>
        </authorList>
    </citation>
    <scope>NUCLEOTIDE SEQUENCE</scope>
    <source>
        <strain evidence="4">CBS 103.79</strain>
    </source>
</reference>
<dbReference type="SUPFAM" id="SSF48403">
    <property type="entry name" value="Ankyrin repeat"/>
    <property type="match status" value="1"/>
</dbReference>
<dbReference type="SMART" id="SM00248">
    <property type="entry name" value="ANK"/>
    <property type="match status" value="4"/>
</dbReference>
<keyword evidence="1" id="KW-0677">Repeat</keyword>
<keyword evidence="2 3" id="KW-0040">ANK repeat</keyword>
<dbReference type="PANTHER" id="PTHR24171">
    <property type="entry name" value="ANKYRIN REPEAT DOMAIN-CONTAINING PROTEIN 39-RELATED"/>
    <property type="match status" value="1"/>
</dbReference>
<organism evidence="4 5">
    <name type="scientific">Staphylotrichum tortipilum</name>
    <dbReference type="NCBI Taxonomy" id="2831512"/>
    <lineage>
        <taxon>Eukaryota</taxon>
        <taxon>Fungi</taxon>
        <taxon>Dikarya</taxon>
        <taxon>Ascomycota</taxon>
        <taxon>Pezizomycotina</taxon>
        <taxon>Sordariomycetes</taxon>
        <taxon>Sordariomycetidae</taxon>
        <taxon>Sordariales</taxon>
        <taxon>Chaetomiaceae</taxon>
        <taxon>Staphylotrichum</taxon>
    </lineage>
</organism>